<feature type="coiled-coil region" evidence="1">
    <location>
        <begin position="18"/>
        <end position="49"/>
    </location>
</feature>
<comment type="caution">
    <text evidence="3">The sequence shown here is derived from an EMBL/GenBank/DDBJ whole genome shotgun (WGS) entry which is preliminary data.</text>
</comment>
<dbReference type="AlphaFoldDB" id="X6N1D8"/>
<keyword evidence="4" id="KW-1185">Reference proteome</keyword>
<feature type="domain" description="MIT" evidence="2">
    <location>
        <begin position="29"/>
        <end position="104"/>
    </location>
</feature>
<organism evidence="3 4">
    <name type="scientific">Reticulomyxa filosa</name>
    <dbReference type="NCBI Taxonomy" id="46433"/>
    <lineage>
        <taxon>Eukaryota</taxon>
        <taxon>Sar</taxon>
        <taxon>Rhizaria</taxon>
        <taxon>Retaria</taxon>
        <taxon>Foraminifera</taxon>
        <taxon>Monothalamids</taxon>
        <taxon>Reticulomyxidae</taxon>
        <taxon>Reticulomyxa</taxon>
    </lineage>
</organism>
<evidence type="ECO:0000256" key="1">
    <source>
        <dbReference type="SAM" id="Coils"/>
    </source>
</evidence>
<dbReference type="Pfam" id="PF04212">
    <property type="entry name" value="MIT"/>
    <property type="match status" value="1"/>
</dbReference>
<sequence length="177" mass="20651">MYTYICVHICIASKPSQKKEDEEEKEMMKEAQETLEEAMEREKEKAYDEACRLYVEGSELLMQQLQRLNNKSKGKGKGDASDEAEKTKLRKEINTIIARVEHLQKNYSNERVNDCQQVNSGISGEGLTPSELEVLRRASYIRNIVLYPWMPEDGKAKSHSTELWKDPTGFFFFFFFF</sequence>
<reference evidence="3 4" key="1">
    <citation type="journal article" date="2013" name="Curr. Biol.">
        <title>The Genome of the Foraminiferan Reticulomyxa filosa.</title>
        <authorList>
            <person name="Glockner G."/>
            <person name="Hulsmann N."/>
            <person name="Schleicher M."/>
            <person name="Noegel A.A."/>
            <person name="Eichinger L."/>
            <person name="Gallinger C."/>
            <person name="Pawlowski J."/>
            <person name="Sierra R."/>
            <person name="Euteneuer U."/>
            <person name="Pillet L."/>
            <person name="Moustafa A."/>
            <person name="Platzer M."/>
            <person name="Groth M."/>
            <person name="Szafranski K."/>
            <person name="Schliwa M."/>
        </authorList>
    </citation>
    <scope>NUCLEOTIDE SEQUENCE [LARGE SCALE GENOMIC DNA]</scope>
</reference>
<dbReference type="Gene3D" id="1.20.58.80">
    <property type="entry name" value="Phosphotransferase system, lactose/cellobiose-type IIA subunit"/>
    <property type="match status" value="1"/>
</dbReference>
<accession>X6N1D8</accession>
<proteinExistence type="predicted"/>
<dbReference type="SUPFAM" id="SSF116846">
    <property type="entry name" value="MIT domain"/>
    <property type="match status" value="1"/>
</dbReference>
<dbReference type="InterPro" id="IPR036181">
    <property type="entry name" value="MIT_dom_sf"/>
</dbReference>
<protein>
    <recommendedName>
        <fullName evidence="2">MIT domain-containing protein</fullName>
    </recommendedName>
</protein>
<dbReference type="EMBL" id="ASPP01012952">
    <property type="protein sequence ID" value="ETO20085.1"/>
    <property type="molecule type" value="Genomic_DNA"/>
</dbReference>
<gene>
    <name evidence="3" type="ORF">RFI_17133</name>
</gene>
<evidence type="ECO:0000313" key="4">
    <source>
        <dbReference type="Proteomes" id="UP000023152"/>
    </source>
</evidence>
<evidence type="ECO:0000313" key="3">
    <source>
        <dbReference type="EMBL" id="ETO20085.1"/>
    </source>
</evidence>
<dbReference type="InterPro" id="IPR007330">
    <property type="entry name" value="MIT_dom"/>
</dbReference>
<dbReference type="Proteomes" id="UP000023152">
    <property type="component" value="Unassembled WGS sequence"/>
</dbReference>
<evidence type="ECO:0000259" key="2">
    <source>
        <dbReference type="Pfam" id="PF04212"/>
    </source>
</evidence>
<name>X6N1D8_RETFI</name>
<keyword evidence="1" id="KW-0175">Coiled coil</keyword>